<evidence type="ECO:0000259" key="1">
    <source>
        <dbReference type="Pfam" id="PF00534"/>
    </source>
</evidence>
<dbReference type="Proteomes" id="UP000515679">
    <property type="component" value="Chromosome"/>
</dbReference>
<dbReference type="Gene3D" id="3.40.50.2000">
    <property type="entry name" value="Glycogen Phosphorylase B"/>
    <property type="match status" value="2"/>
</dbReference>
<keyword evidence="2" id="KW-0808">Transferase</keyword>
<keyword evidence="3" id="KW-1185">Reference proteome</keyword>
<dbReference type="PANTHER" id="PTHR45947:SF3">
    <property type="entry name" value="SULFOQUINOVOSYL TRANSFERASE SQD2"/>
    <property type="match status" value="1"/>
</dbReference>
<evidence type="ECO:0000313" key="3">
    <source>
        <dbReference type="Proteomes" id="UP000515679"/>
    </source>
</evidence>
<dbReference type="KEGG" id="cchl:FPL14_24335"/>
<evidence type="ECO:0000313" key="2">
    <source>
        <dbReference type="EMBL" id="QMV43953.1"/>
    </source>
</evidence>
<dbReference type="InterPro" id="IPR050194">
    <property type="entry name" value="Glycosyltransferase_grp1"/>
</dbReference>
<protein>
    <submittedName>
        <fullName evidence="2">Glycosyltransferase family 4 protein</fullName>
    </submittedName>
</protein>
<organism evidence="2 3">
    <name type="scientific">Cohnella cholangitidis</name>
    <dbReference type="NCBI Taxonomy" id="2598458"/>
    <lineage>
        <taxon>Bacteria</taxon>
        <taxon>Bacillati</taxon>
        <taxon>Bacillota</taxon>
        <taxon>Bacilli</taxon>
        <taxon>Bacillales</taxon>
        <taxon>Paenibacillaceae</taxon>
        <taxon>Cohnella</taxon>
    </lineage>
</organism>
<accession>A0A7G5C419</accession>
<gene>
    <name evidence="2" type="ORF">FPL14_24335</name>
</gene>
<sequence length="420" mass="47155">MVKIPPFSLVKLFGGTIEQWIRGFPQSLEQLSEGLGELCERFNIRIIYLNLPALIPYVLMARSYAGLDLGVLFLAHSVGSEPWVKHWIGIAPWLTERDVLLASTESSKKALLQISDRFELARHIPLCTAMRSHEPLAVGASETRNKRLLSIGRLEDVKNIHLLLSCFNEIRSRVPNASLTIAGEYTGGSASQMNSYRETLERLTNDLRLREAVVFAGPVEGERKDELFRNSDLLINLSTDPGESFGFNLIEAKSWGLPVVCSRWDGFMEVVEHGTEGYLADCDWDEEQPSLRLDQVVEYCVRLLLDESLHTSFSRNASLAAEKYDYKRIMPSIVEMVDVASRKPSMARPNAAQILQTRLSGLPHLYRLDNLRRLPYVGMTILSALTSECAEPLGSWMSSVKPLIHHFAGTLSSPEREPSL</sequence>
<dbReference type="GO" id="GO:0016757">
    <property type="term" value="F:glycosyltransferase activity"/>
    <property type="evidence" value="ECO:0007669"/>
    <property type="project" value="InterPro"/>
</dbReference>
<reference evidence="2 3" key="1">
    <citation type="submission" date="2019-07" db="EMBL/GenBank/DDBJ databases">
        <authorList>
            <person name="Kim J.K."/>
            <person name="Cheong H.-M."/>
            <person name="Choi Y."/>
            <person name="Hwang K.J."/>
            <person name="Lee S."/>
            <person name="Choi C."/>
        </authorList>
    </citation>
    <scope>NUCLEOTIDE SEQUENCE [LARGE SCALE GENOMIC DNA]</scope>
    <source>
        <strain evidence="2 3">KS 22</strain>
    </source>
</reference>
<dbReference type="Pfam" id="PF00534">
    <property type="entry name" value="Glycos_transf_1"/>
    <property type="match status" value="1"/>
</dbReference>
<dbReference type="PANTHER" id="PTHR45947">
    <property type="entry name" value="SULFOQUINOVOSYL TRANSFERASE SQD2"/>
    <property type="match status" value="1"/>
</dbReference>
<dbReference type="SUPFAM" id="SSF53756">
    <property type="entry name" value="UDP-Glycosyltransferase/glycogen phosphorylase"/>
    <property type="match status" value="1"/>
</dbReference>
<dbReference type="AlphaFoldDB" id="A0A7G5C419"/>
<dbReference type="EMBL" id="CP041969">
    <property type="protein sequence ID" value="QMV43953.1"/>
    <property type="molecule type" value="Genomic_DNA"/>
</dbReference>
<feature type="domain" description="Glycosyl transferase family 1" evidence="1">
    <location>
        <begin position="142"/>
        <end position="297"/>
    </location>
</feature>
<dbReference type="CDD" id="cd03801">
    <property type="entry name" value="GT4_PimA-like"/>
    <property type="match status" value="1"/>
</dbReference>
<proteinExistence type="predicted"/>
<dbReference type="InterPro" id="IPR001296">
    <property type="entry name" value="Glyco_trans_1"/>
</dbReference>
<name>A0A7G5C419_9BACL</name>